<feature type="domain" description="VWFA" evidence="2">
    <location>
        <begin position="89"/>
        <end position="276"/>
    </location>
</feature>
<dbReference type="HOGENOM" id="CLU_024570_2_1_2"/>
<dbReference type="InterPro" id="IPR051266">
    <property type="entry name" value="CLCR"/>
</dbReference>
<feature type="transmembrane region" description="Helical" evidence="1">
    <location>
        <begin position="6"/>
        <end position="22"/>
    </location>
</feature>
<dbReference type="RefSeq" id="WP_048166126.1">
    <property type="nucleotide sequence ID" value="NZ_CP009501.1"/>
</dbReference>
<dbReference type="GeneID" id="41601915"/>
<dbReference type="Pfam" id="PF13519">
    <property type="entry name" value="VWA_2"/>
    <property type="match status" value="1"/>
</dbReference>
<dbReference type="NCBIfam" id="TIGR02226">
    <property type="entry name" value="two_anch"/>
    <property type="match status" value="1"/>
</dbReference>
<dbReference type="InterPro" id="IPR036465">
    <property type="entry name" value="vWFA_dom_sf"/>
</dbReference>
<dbReference type="InterPro" id="IPR024163">
    <property type="entry name" value="Aerotolerance_reg_N"/>
</dbReference>
<dbReference type="Gene3D" id="3.40.50.410">
    <property type="entry name" value="von Willebrand factor, type A domain"/>
    <property type="match status" value="1"/>
</dbReference>
<name>A0A0E3NBR2_METTT</name>
<keyword evidence="1" id="KW-1133">Transmembrane helix</keyword>
<sequence length="316" mass="35118">MAGFDSPHILIFLLIIPLIYYLHNKVRIQKKNEAIKFSNLAFIKSALGDTKKSKRDIHLFYLSLLTIGLMIIGFANPHIPLEQTKEGVSVVLVMDVSGSMQAEDYAPSRLEAAKSSAEILINSLKSKDYAGIVTFESGATTAAYLSPDKEKVIEKLHNIAQKDGSTAIGDGLSLGIDMASSIPNMKKIIILISDGVNNAGYISPEEAIQYAKANNIQVYTIGMGSNSQVLLGYDWFGNPQYAELDEATLQTIAESTGGKYFKSIDDKTLDEIYRNIGENIKRDKEETNIKDWFFFAAFLTLLIQMYYRYGKGRILQ</sequence>
<evidence type="ECO:0000256" key="1">
    <source>
        <dbReference type="SAM" id="Phobius"/>
    </source>
</evidence>
<reference evidence="3 4" key="1">
    <citation type="submission" date="2014-07" db="EMBL/GenBank/DDBJ databases">
        <title>Methanogenic archaea and the global carbon cycle.</title>
        <authorList>
            <person name="Henriksen J.R."/>
            <person name="Luke J."/>
            <person name="Reinhart S."/>
            <person name="Benedict M.N."/>
            <person name="Youngblut N.D."/>
            <person name="Metcalf M.E."/>
            <person name="Whitaker R.J."/>
            <person name="Metcalf W.W."/>
        </authorList>
    </citation>
    <scope>NUCLEOTIDE SEQUENCE [LARGE SCALE GENOMIC DNA]</scope>
    <source>
        <strain evidence="4">ATCC 43570 / DSM 1825 / OCM 12 / VKM B-1830 / TM-1</strain>
    </source>
</reference>
<evidence type="ECO:0000259" key="2">
    <source>
        <dbReference type="PROSITE" id="PS50234"/>
    </source>
</evidence>
<evidence type="ECO:0000313" key="4">
    <source>
        <dbReference type="Proteomes" id="UP000066529"/>
    </source>
</evidence>
<dbReference type="Proteomes" id="UP000066529">
    <property type="component" value="Chromosome"/>
</dbReference>
<keyword evidence="1" id="KW-0812">Transmembrane</keyword>
<dbReference type="SUPFAM" id="SSF53300">
    <property type="entry name" value="vWA-like"/>
    <property type="match status" value="1"/>
</dbReference>
<dbReference type="KEGG" id="mthr:MSTHT_0099"/>
<feature type="transmembrane region" description="Helical" evidence="1">
    <location>
        <begin position="59"/>
        <end position="79"/>
    </location>
</feature>
<dbReference type="PANTHER" id="PTHR10579">
    <property type="entry name" value="CALCIUM-ACTIVATED CHLORIDE CHANNEL REGULATOR"/>
    <property type="match status" value="1"/>
</dbReference>
<gene>
    <name evidence="3" type="ORF">MSTHT_0099</name>
</gene>
<proteinExistence type="predicted"/>
<dbReference type="STRING" id="523844.MSTHT_0099"/>
<dbReference type="EMBL" id="CP009501">
    <property type="protein sequence ID" value="AKB11857.1"/>
    <property type="molecule type" value="Genomic_DNA"/>
</dbReference>
<dbReference type="AlphaFoldDB" id="A0A0E3NBR2"/>
<protein>
    <recommendedName>
        <fullName evidence="2">VWFA domain-containing protein</fullName>
    </recommendedName>
</protein>
<accession>A0A0E3NBR2</accession>
<dbReference type="SMART" id="SM00327">
    <property type="entry name" value="VWA"/>
    <property type="match status" value="1"/>
</dbReference>
<dbReference type="InterPro" id="IPR011933">
    <property type="entry name" value="Double_TM_dom"/>
</dbReference>
<dbReference type="Pfam" id="PF07584">
    <property type="entry name" value="BatA"/>
    <property type="match status" value="1"/>
</dbReference>
<evidence type="ECO:0000313" key="3">
    <source>
        <dbReference type="EMBL" id="AKB11857.1"/>
    </source>
</evidence>
<keyword evidence="1" id="KW-0472">Membrane</keyword>
<dbReference type="PROSITE" id="PS50234">
    <property type="entry name" value="VWFA"/>
    <property type="match status" value="1"/>
</dbReference>
<dbReference type="InterPro" id="IPR002035">
    <property type="entry name" value="VWF_A"/>
</dbReference>
<organism evidence="3 4">
    <name type="scientific">Methanosarcina thermophila (strain ATCC 43570 / DSM 1825 / OCM 12 / VKM B-1830 / TM-1)</name>
    <dbReference type="NCBI Taxonomy" id="523844"/>
    <lineage>
        <taxon>Archaea</taxon>
        <taxon>Methanobacteriati</taxon>
        <taxon>Methanobacteriota</taxon>
        <taxon>Stenosarchaea group</taxon>
        <taxon>Methanomicrobia</taxon>
        <taxon>Methanosarcinales</taxon>
        <taxon>Methanosarcinaceae</taxon>
        <taxon>Methanosarcina</taxon>
    </lineage>
</organism>
<dbReference type="PANTHER" id="PTHR10579:SF43">
    <property type="entry name" value="ZINC FINGER (C3HC4-TYPE RING FINGER) FAMILY PROTEIN"/>
    <property type="match status" value="1"/>
</dbReference>
<dbReference type="PATRIC" id="fig|523844.20.peg.137"/>
<dbReference type="OrthoDB" id="3296at2157"/>